<dbReference type="HOGENOM" id="CLU_158043_0_0_5"/>
<dbReference type="GO" id="GO:0006276">
    <property type="term" value="P:plasmid maintenance"/>
    <property type="evidence" value="ECO:0007669"/>
    <property type="project" value="InterPro"/>
</dbReference>
<dbReference type="RefSeq" id="WP_038686259.1">
    <property type="nucleotide sequence ID" value="NZ_CP006986.1"/>
</dbReference>
<evidence type="ECO:0000313" key="8">
    <source>
        <dbReference type="EMBL" id="AIC25436.1"/>
    </source>
</evidence>
<evidence type="ECO:0000313" key="9">
    <source>
        <dbReference type="Proteomes" id="UP000027180"/>
    </source>
</evidence>
<dbReference type="Pfam" id="PF01845">
    <property type="entry name" value="CcdB"/>
    <property type="match status" value="1"/>
</dbReference>
<proteinExistence type="inferred from homology"/>
<name>A0A060I1S7_RHIET</name>
<evidence type="ECO:0000256" key="2">
    <source>
        <dbReference type="ARBA" id="ARBA00015075"/>
    </source>
</evidence>
<accession>A0A060I1S7</accession>
<dbReference type="Proteomes" id="UP000027180">
    <property type="component" value="Chromosome"/>
</dbReference>
<evidence type="ECO:0000256" key="6">
    <source>
        <dbReference type="ARBA" id="ARBA00029628"/>
    </source>
</evidence>
<dbReference type="EMBL" id="CP006986">
    <property type="protein sequence ID" value="AIC25436.1"/>
    <property type="molecule type" value="Genomic_DNA"/>
</dbReference>
<dbReference type="SUPFAM" id="SSF50118">
    <property type="entry name" value="Cell growth inhibitor/plasmid maintenance toxic component"/>
    <property type="match status" value="1"/>
</dbReference>
<evidence type="ECO:0000256" key="3">
    <source>
        <dbReference type="ARBA" id="ARBA00022491"/>
    </source>
</evidence>
<evidence type="ECO:0000256" key="4">
    <source>
        <dbReference type="ARBA" id="ARBA00023015"/>
    </source>
</evidence>
<gene>
    <name evidence="8" type="ORF">IE4771_CH00268</name>
</gene>
<dbReference type="GO" id="GO:0008657">
    <property type="term" value="F:DNA topoisomerase type II (double strand cut, ATP-hydrolyzing) inhibitor activity"/>
    <property type="evidence" value="ECO:0007669"/>
    <property type="project" value="InterPro"/>
</dbReference>
<keyword evidence="4" id="KW-0805">Transcription regulation</keyword>
<evidence type="ECO:0000256" key="5">
    <source>
        <dbReference type="ARBA" id="ARBA00023163"/>
    </source>
</evidence>
<dbReference type="AlphaFoldDB" id="A0A060I1S7"/>
<evidence type="ECO:0000256" key="1">
    <source>
        <dbReference type="ARBA" id="ARBA00005230"/>
    </source>
</evidence>
<keyword evidence="5" id="KW-0804">Transcription</keyword>
<dbReference type="OrthoDB" id="9813510at2"/>
<dbReference type="InterPro" id="IPR002712">
    <property type="entry name" value="CcdB"/>
</dbReference>
<organism evidence="8 9">
    <name type="scientific">Rhizobium etli bv. mimosae str. IE4771</name>
    <dbReference type="NCBI Taxonomy" id="1432050"/>
    <lineage>
        <taxon>Bacteria</taxon>
        <taxon>Pseudomonadati</taxon>
        <taxon>Pseudomonadota</taxon>
        <taxon>Alphaproteobacteria</taxon>
        <taxon>Hyphomicrobiales</taxon>
        <taxon>Rhizobiaceae</taxon>
        <taxon>Rhizobium/Agrobacterium group</taxon>
        <taxon>Rhizobium</taxon>
    </lineage>
</organism>
<evidence type="ECO:0000256" key="7">
    <source>
        <dbReference type="ARBA" id="ARBA00033135"/>
    </source>
</evidence>
<protein>
    <recommendedName>
        <fullName evidence="2">Toxin CcdB</fullName>
    </recommendedName>
    <alternativeName>
        <fullName evidence="7">Cytotoxic protein CcdB</fullName>
    </alternativeName>
    <alternativeName>
        <fullName evidence="6">Protein LetD</fullName>
    </alternativeName>
</protein>
<dbReference type="InterPro" id="IPR011067">
    <property type="entry name" value="Plasmid_toxin/cell-grow_inhib"/>
</dbReference>
<reference evidence="8 9" key="1">
    <citation type="submission" date="2013-12" db="EMBL/GenBank/DDBJ databases">
        <title>Complete genome sequence of Rhizobium etli bv. mimosae IE4771.</title>
        <authorList>
            <person name="Bustos P."/>
            <person name="Santamaria R.I."/>
            <person name="Lozano L."/>
            <person name="Ormeno-Orrillo E."/>
            <person name="Rogel M.A."/>
            <person name="Romero D."/>
            <person name="Cevallos M.A."/>
            <person name="Martinez-Romero E."/>
            <person name="Gonzalez V."/>
        </authorList>
    </citation>
    <scope>NUCLEOTIDE SEQUENCE [LARGE SCALE GENOMIC DNA]</scope>
    <source>
        <strain evidence="8 9">IE4771</strain>
    </source>
</reference>
<sequence length="99" mass="10996">MARFHVYRLKSGNILAIDLQANLLDDLPSRVMVPLYPVQELNWAISRLNPRFSIAGEAYVMASQRVASIPTNELGEAVVDLSSDSDRIVAAVDFLFQGF</sequence>
<comment type="similarity">
    <text evidence="1">Belongs to the CcdB toxin family.</text>
</comment>
<dbReference type="KEGG" id="rei:IE4771_CH00268"/>
<dbReference type="Gene3D" id="2.30.30.110">
    <property type="match status" value="1"/>
</dbReference>
<keyword evidence="3" id="KW-0678">Repressor</keyword>